<dbReference type="InterPro" id="IPR031322">
    <property type="entry name" value="Shikimate/glucono_kinase"/>
</dbReference>
<dbReference type="GO" id="GO:0005737">
    <property type="term" value="C:cytoplasm"/>
    <property type="evidence" value="ECO:0007669"/>
    <property type="project" value="TreeGrafter"/>
</dbReference>
<dbReference type="SMR" id="Q7NTU6"/>
<dbReference type="SUPFAM" id="SSF52540">
    <property type="entry name" value="P-loop containing nucleoside triphosphate hydrolases"/>
    <property type="match status" value="1"/>
</dbReference>
<dbReference type="EMBL" id="AE016825">
    <property type="protein sequence ID" value="AAQ60625.2"/>
    <property type="molecule type" value="Genomic_DNA"/>
</dbReference>
<dbReference type="GO" id="GO:0005524">
    <property type="term" value="F:ATP binding"/>
    <property type="evidence" value="ECO:0007669"/>
    <property type="project" value="UniProtKB-KW"/>
</dbReference>
<dbReference type="Proteomes" id="UP000001424">
    <property type="component" value="Chromosome"/>
</dbReference>
<evidence type="ECO:0000256" key="2">
    <source>
        <dbReference type="ARBA" id="ARBA00008420"/>
    </source>
</evidence>
<dbReference type="FunFam" id="3.40.50.300:FF:000522">
    <property type="entry name" value="Gluconokinase"/>
    <property type="match status" value="1"/>
</dbReference>
<evidence type="ECO:0000256" key="6">
    <source>
        <dbReference type="ARBA" id="ARBA00022777"/>
    </source>
</evidence>
<sequence>MPSSRPAPAILSLANVSANMKYGNIVVMGVAGCGKSSVGRLLAEAIGARFIEGDSFHPPENIQRMRAGIPLGDDDRAGWLANLAAQLRQGRDSGEPLVLACSALKRRYRDVLRDGDPGLRFVHLYGDKALIAERMRERSGHFMPESLLDSQFRDLEAPGADESAIPCDVSLPPEALLPRILAELG</sequence>
<reference evidence="11 12" key="1">
    <citation type="journal article" date="2003" name="Proc. Natl. Acad. Sci. U.S.A.">
        <title>The complete genome sequence of Chromobacterium violaceum reveals remarkable and exploitable bacterial adaptability.</title>
        <authorList>
            <person name="Vasconcelos A.T.R."/>
            <person name="de Almeida D.F."/>
            <person name="Almeida F.C."/>
            <person name="de Almeida L.G.P."/>
            <person name="de Almeida R."/>
            <person name="Goncalves J.A.A."/>
            <person name="Andrade E.M."/>
            <person name="Antonio R.V."/>
            <person name="Araripe J."/>
            <person name="de Araujo M.F.F."/>
            <person name="Filho S.A."/>
            <person name="Azevedo V."/>
            <person name="Batista A.J."/>
            <person name="Bataus L.A.M."/>
            <person name="Batista J.S."/>
            <person name="Belo A."/>
            <person name="vander Berg C."/>
            <person name="Blamey J."/>
            <person name="Bogo M."/>
            <person name="Bonato S."/>
            <person name="Bordignon J."/>
            <person name="Brito C.A."/>
            <person name="Brocchi M."/>
            <person name="Burity H.A."/>
            <person name="Camargo A.A."/>
            <person name="Cardoso D.D.P."/>
            <person name="Carneiro N.P."/>
            <person name="Carraro D.M."/>
            <person name="Carvalho C.M.B."/>
            <person name="Cascardo J.C.M."/>
            <person name="Cavada B.S."/>
            <person name="Chueire L.M.O."/>
            <person name="Pasa T.B.C."/>
            <person name="Duran N."/>
            <person name="Fagundes N."/>
            <person name="Falcao C.L."/>
            <person name="Fantinatti F."/>
            <person name="Farias I.P."/>
            <person name="Felipe M.S.S."/>
            <person name="Ferrari L.P."/>
            <person name="Ferro J.A."/>
            <person name="Ferro M.I.T."/>
            <person name="Franco G.R."/>
            <person name="Freitas N.S.A."/>
            <person name="Furlan L.R."/>
            <person name="Gazzinelli R.T."/>
            <person name="Gomes E.A."/>
            <person name="Goncalves P.R."/>
            <person name="Grangeiro T.B."/>
            <person name="Grattapaglia D."/>
            <person name="Grisard E.C."/>
            <person name="Guimaraes C.T."/>
            <person name="Hanna E.S."/>
            <person name="Hungria M."/>
            <person name="Jardim S.N."/>
            <person name="Laurino J."/>
            <person name="Leoi L.C.T."/>
            <person name="Fassarella L."/>
            <person name="Lima A."/>
            <person name="Loureiro M.F."/>
            <person name="Lyra M.C.P."/>
            <person name="Macedo M."/>
            <person name="Madeira H.M.F."/>
            <person name="Manfio G.P."/>
            <person name="Maranhao A.Q."/>
            <person name="Martins W.S."/>
            <person name="di Mauro S.M.Z."/>
            <person name="de Medeiros S.R.B."/>
            <person name="Meissner R.D.V."/>
            <person name="Menck C.F.M."/>
            <person name="Moreira M.A.M."/>
            <person name="Nascimento F.F."/>
            <person name="Nicolas M.F."/>
            <person name="Oliveira J.G."/>
            <person name="Oliveira S.C."/>
            <person name="Paixao R.F.C."/>
            <person name="Parente J.A."/>
            <person name="Pedrosa F.O."/>
            <person name="Pena S.J.D."/>
            <person name="Perreira J.O."/>
            <person name="Perreira M."/>
            <person name="Pinto L.S.R.C."/>
            <person name="Pinto L.S."/>
            <person name="Porto J.I.R."/>
            <person name="Potrich D.P."/>
            <person name="Neto C.E.R."/>
            <person name="Reis A.M.M."/>
            <person name="Rigo L.U."/>
            <person name="Rondinelli E."/>
            <person name="dos Santos E.B.P."/>
            <person name="Santos F.R."/>
            <person name="Schneider M.P.C."/>
            <person name="Seuanez H.N."/>
            <person name="Silva A.M.R."/>
            <person name="da Silva A.L.C."/>
            <person name="Silva D.W."/>
            <person name="Silva R."/>
            <person name="Simoes I.C."/>
            <person name="Simon D."/>
            <person name="Soares C.M.A."/>
            <person name="Soares R.B.A."/>
            <person name="Souza E.M."/>
            <person name="Souza K.R.L."/>
            <person name="Souza R.C."/>
            <person name="Steffens M.B.R."/>
            <person name="Steindel M."/>
            <person name="Teixeira S.R."/>
            <person name="Urmenyi T."/>
            <person name="Vettore A."/>
            <person name="Wassem R."/>
            <person name="Zaha A."/>
            <person name="Simpson A.J.G."/>
        </authorList>
    </citation>
    <scope>NUCLEOTIDE SEQUENCE [LARGE SCALE GENOMIC DNA]</scope>
    <source>
        <strain evidence="12">ATCC 12472 / DSM 30191 / JCM 1249 / NBRC 12614 / NCIMB 9131 / NCTC 9757</strain>
    </source>
</reference>
<dbReference type="PANTHER" id="PTHR43442:SF3">
    <property type="entry name" value="GLUCONOKINASE-RELATED"/>
    <property type="match status" value="1"/>
</dbReference>
<keyword evidence="12" id="KW-1185">Reference proteome</keyword>
<evidence type="ECO:0000313" key="12">
    <source>
        <dbReference type="Proteomes" id="UP000001424"/>
    </source>
</evidence>
<dbReference type="PROSITE" id="PS51257">
    <property type="entry name" value="PROKAR_LIPOPROTEIN"/>
    <property type="match status" value="1"/>
</dbReference>
<dbReference type="AlphaFoldDB" id="Q7NTU6"/>
<keyword evidence="5 10" id="KW-0547">Nucleotide-binding</keyword>
<gene>
    <name evidence="11" type="primary">gntV</name>
    <name evidence="11" type="ordered locus">CV_2957</name>
</gene>
<dbReference type="CDD" id="cd02021">
    <property type="entry name" value="GntK"/>
    <property type="match status" value="1"/>
</dbReference>
<keyword evidence="8" id="KW-0311">Gluconate utilization</keyword>
<dbReference type="EC" id="2.7.1.12" evidence="3 10"/>
<evidence type="ECO:0000256" key="5">
    <source>
        <dbReference type="ARBA" id="ARBA00022741"/>
    </source>
</evidence>
<keyword evidence="6 10" id="KW-0418">Kinase</keyword>
<comment type="similarity">
    <text evidence="2 10">Belongs to the gluconokinase GntK/GntV family.</text>
</comment>
<accession>Q7NTU6</accession>
<keyword evidence="7 10" id="KW-0067">ATP-binding</keyword>
<evidence type="ECO:0000256" key="9">
    <source>
        <dbReference type="ARBA" id="ARBA00048090"/>
    </source>
</evidence>
<dbReference type="STRING" id="243365.CV_2957"/>
<evidence type="ECO:0000256" key="10">
    <source>
        <dbReference type="RuleBase" id="RU363066"/>
    </source>
</evidence>
<dbReference type="KEGG" id="cvi:CV_2957"/>
<dbReference type="InterPro" id="IPR006001">
    <property type="entry name" value="Therm_gnt_kin"/>
</dbReference>
<protein>
    <recommendedName>
        <fullName evidence="3 10">Gluconokinase</fullName>
        <ecNumber evidence="3 10">2.7.1.12</ecNumber>
    </recommendedName>
</protein>
<dbReference type="Gene3D" id="3.40.50.300">
    <property type="entry name" value="P-loop containing nucleotide triphosphate hydrolases"/>
    <property type="match status" value="1"/>
</dbReference>
<dbReference type="eggNOG" id="COG3265">
    <property type="taxonomic scope" value="Bacteria"/>
</dbReference>
<evidence type="ECO:0000313" key="11">
    <source>
        <dbReference type="EMBL" id="AAQ60625.2"/>
    </source>
</evidence>
<dbReference type="InterPro" id="IPR027417">
    <property type="entry name" value="P-loop_NTPase"/>
</dbReference>
<dbReference type="NCBIfam" id="TIGR01313">
    <property type="entry name" value="therm_gnt_kin"/>
    <property type="match status" value="1"/>
</dbReference>
<organism evidence="11 12">
    <name type="scientific">Chromobacterium violaceum (strain ATCC 12472 / DSM 30191 / JCM 1249 / CCUG 213 / NBRC 12614 / NCIMB 9131 / NCTC 9757 / MK)</name>
    <dbReference type="NCBI Taxonomy" id="243365"/>
    <lineage>
        <taxon>Bacteria</taxon>
        <taxon>Pseudomonadati</taxon>
        <taxon>Pseudomonadota</taxon>
        <taxon>Betaproteobacteria</taxon>
        <taxon>Neisseriales</taxon>
        <taxon>Chromobacteriaceae</taxon>
        <taxon>Chromobacterium</taxon>
    </lineage>
</organism>
<proteinExistence type="inferred from homology"/>
<name>Q7NTU6_CHRVO</name>
<comment type="catalytic activity">
    <reaction evidence="9 10">
        <text>D-gluconate + ATP = 6-phospho-D-gluconate + ADP + H(+)</text>
        <dbReference type="Rhea" id="RHEA:19433"/>
        <dbReference type="ChEBI" id="CHEBI:15378"/>
        <dbReference type="ChEBI" id="CHEBI:18391"/>
        <dbReference type="ChEBI" id="CHEBI:30616"/>
        <dbReference type="ChEBI" id="CHEBI:58759"/>
        <dbReference type="ChEBI" id="CHEBI:456216"/>
        <dbReference type="EC" id="2.7.1.12"/>
    </reaction>
</comment>
<comment type="pathway">
    <text evidence="1">Carbohydrate acid metabolism.</text>
</comment>
<evidence type="ECO:0000256" key="7">
    <source>
        <dbReference type="ARBA" id="ARBA00022840"/>
    </source>
</evidence>
<evidence type="ECO:0000256" key="4">
    <source>
        <dbReference type="ARBA" id="ARBA00022679"/>
    </source>
</evidence>
<dbReference type="HOGENOM" id="CLU_077168_4_1_4"/>
<dbReference type="PANTHER" id="PTHR43442">
    <property type="entry name" value="GLUCONOKINASE-RELATED"/>
    <property type="match status" value="1"/>
</dbReference>
<keyword evidence="4 10" id="KW-0808">Transferase</keyword>
<dbReference type="GO" id="GO:0019521">
    <property type="term" value="P:D-gluconate metabolic process"/>
    <property type="evidence" value="ECO:0007669"/>
    <property type="project" value="UniProtKB-KW"/>
</dbReference>
<evidence type="ECO:0000256" key="3">
    <source>
        <dbReference type="ARBA" id="ARBA00012054"/>
    </source>
</evidence>
<evidence type="ECO:0000256" key="1">
    <source>
        <dbReference type="ARBA" id="ARBA00004761"/>
    </source>
</evidence>
<dbReference type="GO" id="GO:0046316">
    <property type="term" value="F:gluconokinase activity"/>
    <property type="evidence" value="ECO:0007669"/>
    <property type="project" value="UniProtKB-EC"/>
</dbReference>
<evidence type="ECO:0000256" key="8">
    <source>
        <dbReference type="ARBA" id="ARBA00023064"/>
    </source>
</evidence>
<dbReference type="Pfam" id="PF01202">
    <property type="entry name" value="SKI"/>
    <property type="match status" value="1"/>
</dbReference>